<reference evidence="1" key="1">
    <citation type="submission" date="2014-09" db="EMBL/GenBank/DDBJ databases">
        <authorList>
            <person name="Magalhaes I.L.F."/>
            <person name="Oliveira U."/>
            <person name="Santos F.R."/>
            <person name="Vidigal T.H.D.A."/>
            <person name="Brescovit A.D."/>
            <person name="Santos A.J."/>
        </authorList>
    </citation>
    <scope>NUCLEOTIDE SEQUENCE</scope>
    <source>
        <tissue evidence="1">Shoot tissue taken approximately 20 cm above the soil surface</tissue>
    </source>
</reference>
<reference evidence="1" key="2">
    <citation type="journal article" date="2015" name="Data Brief">
        <title>Shoot transcriptome of the giant reed, Arundo donax.</title>
        <authorList>
            <person name="Barrero R.A."/>
            <person name="Guerrero F.D."/>
            <person name="Moolhuijzen P."/>
            <person name="Goolsby J.A."/>
            <person name="Tidwell J."/>
            <person name="Bellgard S.E."/>
            <person name="Bellgard M.I."/>
        </authorList>
    </citation>
    <scope>NUCLEOTIDE SEQUENCE</scope>
    <source>
        <tissue evidence="1">Shoot tissue taken approximately 20 cm above the soil surface</tissue>
    </source>
</reference>
<sequence length="29" mass="3419">MGPTSQPFLVPLSFLLISLSCHCYWWHRV</sequence>
<dbReference type="AlphaFoldDB" id="A0A0A8Y8N5"/>
<evidence type="ECO:0000313" key="1">
    <source>
        <dbReference type="EMBL" id="JAD22129.1"/>
    </source>
</evidence>
<protein>
    <submittedName>
        <fullName evidence="1">Uncharacterized protein</fullName>
    </submittedName>
</protein>
<dbReference type="EMBL" id="GBRH01275766">
    <property type="protein sequence ID" value="JAD22129.1"/>
    <property type="molecule type" value="Transcribed_RNA"/>
</dbReference>
<name>A0A0A8Y8N5_ARUDO</name>
<proteinExistence type="predicted"/>
<accession>A0A0A8Y8N5</accession>
<organism evidence="1">
    <name type="scientific">Arundo donax</name>
    <name type="common">Giant reed</name>
    <name type="synonym">Donax arundinaceus</name>
    <dbReference type="NCBI Taxonomy" id="35708"/>
    <lineage>
        <taxon>Eukaryota</taxon>
        <taxon>Viridiplantae</taxon>
        <taxon>Streptophyta</taxon>
        <taxon>Embryophyta</taxon>
        <taxon>Tracheophyta</taxon>
        <taxon>Spermatophyta</taxon>
        <taxon>Magnoliopsida</taxon>
        <taxon>Liliopsida</taxon>
        <taxon>Poales</taxon>
        <taxon>Poaceae</taxon>
        <taxon>PACMAD clade</taxon>
        <taxon>Arundinoideae</taxon>
        <taxon>Arundineae</taxon>
        <taxon>Arundo</taxon>
    </lineage>
</organism>